<keyword evidence="4" id="KW-1185">Reference proteome</keyword>
<evidence type="ECO:0000313" key="3">
    <source>
        <dbReference type="EMBL" id="KAJ8979089.1"/>
    </source>
</evidence>
<dbReference type="SMART" id="SM00338">
    <property type="entry name" value="BRLZ"/>
    <property type="match status" value="1"/>
</dbReference>
<dbReference type="PANTHER" id="PTHR23334:SF72">
    <property type="entry name" value="PROTEIN MABIKI"/>
    <property type="match status" value="1"/>
</dbReference>
<evidence type="ECO:0000313" key="4">
    <source>
        <dbReference type="Proteomes" id="UP001162164"/>
    </source>
</evidence>
<feature type="region of interest" description="Disordered" evidence="1">
    <location>
        <begin position="364"/>
        <end position="485"/>
    </location>
</feature>
<dbReference type="InterPro" id="IPR046347">
    <property type="entry name" value="bZIP_sf"/>
</dbReference>
<proteinExistence type="predicted"/>
<evidence type="ECO:0000256" key="1">
    <source>
        <dbReference type="SAM" id="MobiDB-lite"/>
    </source>
</evidence>
<dbReference type="InterPro" id="IPR004827">
    <property type="entry name" value="bZIP"/>
</dbReference>
<protein>
    <recommendedName>
        <fullName evidence="2">BZIP domain-containing protein</fullName>
    </recommendedName>
</protein>
<feature type="region of interest" description="Disordered" evidence="1">
    <location>
        <begin position="288"/>
        <end position="322"/>
    </location>
</feature>
<accession>A0ABQ9JND1</accession>
<feature type="domain" description="BZIP" evidence="2">
    <location>
        <begin position="455"/>
        <end position="518"/>
    </location>
</feature>
<dbReference type="CDD" id="cd14813">
    <property type="entry name" value="bZIP_BmCbz-like"/>
    <property type="match status" value="1"/>
</dbReference>
<sequence>MKIPEIALTTLNSSIREAPSGINILNRGQGEYNSLSQWYLQANQLLPARHGEKFSSTTNLDLFGSNHSMEKQFLEMDMDPASFICVNPYEINPVSEKSVSHSPTLTVDLPLKGNQNVIGREWEKSYGNVVHSTPKKIKLEMEEFSDLSLFLPKHMSTNYVDELNTPIFDKETFDFDISVYPKGGQSKESHVKLESETYYRNTCTLTNAGSFRNFPLNTQKSQWKENANSDVALDNNVEKPDINRHLPQLDNLSAYTCQISPSYDNTNNTYNRPCQHVPTGPKYFGNPEDSNSSVITMSSGKQSMLSLDTSLRPPNSNKSLDTPHIIEEVVDLESSGFNILDLVASEDISYVSSEDIFLTPSSISFSVPESNATNTDLREEFIPQKRPRKRRTHSDDDEDYVPPTKRNVVVRRNVKRLSQSDSNGDSEIKVKPKPRGRPPKRTESVSSDCSKDSDASKYRELRDKNNEASRRSRLKRRMKEQEMDKEADELISKNIKLKAQVEELEKMVTNFRDNLFKLMIKK</sequence>
<reference evidence="3" key="1">
    <citation type="journal article" date="2023" name="Insect Mol. Biol.">
        <title>Genome sequencing provides insights into the evolution of gene families encoding plant cell wall-degrading enzymes in longhorned beetles.</title>
        <authorList>
            <person name="Shin N.R."/>
            <person name="Okamura Y."/>
            <person name="Kirsch R."/>
            <person name="Pauchet Y."/>
        </authorList>
    </citation>
    <scope>NUCLEOTIDE SEQUENCE</scope>
    <source>
        <strain evidence="3">MMC_N1</strain>
    </source>
</reference>
<feature type="compositionally biased region" description="Polar residues" evidence="1">
    <location>
        <begin position="364"/>
        <end position="375"/>
    </location>
</feature>
<dbReference type="PANTHER" id="PTHR23334">
    <property type="entry name" value="CCAAT/ENHANCER BINDING PROTEIN"/>
    <property type="match status" value="1"/>
</dbReference>
<dbReference type="EMBL" id="JAPWTJ010000373">
    <property type="protein sequence ID" value="KAJ8979089.1"/>
    <property type="molecule type" value="Genomic_DNA"/>
</dbReference>
<feature type="compositionally biased region" description="Polar residues" evidence="1">
    <location>
        <begin position="288"/>
        <end position="320"/>
    </location>
</feature>
<comment type="caution">
    <text evidence="3">The sequence shown here is derived from an EMBL/GenBank/DDBJ whole genome shotgun (WGS) entry which is preliminary data.</text>
</comment>
<dbReference type="Proteomes" id="UP001162164">
    <property type="component" value="Unassembled WGS sequence"/>
</dbReference>
<dbReference type="PROSITE" id="PS50217">
    <property type="entry name" value="BZIP"/>
    <property type="match status" value="1"/>
</dbReference>
<organism evidence="3 4">
    <name type="scientific">Molorchus minor</name>
    <dbReference type="NCBI Taxonomy" id="1323400"/>
    <lineage>
        <taxon>Eukaryota</taxon>
        <taxon>Metazoa</taxon>
        <taxon>Ecdysozoa</taxon>
        <taxon>Arthropoda</taxon>
        <taxon>Hexapoda</taxon>
        <taxon>Insecta</taxon>
        <taxon>Pterygota</taxon>
        <taxon>Neoptera</taxon>
        <taxon>Endopterygota</taxon>
        <taxon>Coleoptera</taxon>
        <taxon>Polyphaga</taxon>
        <taxon>Cucujiformia</taxon>
        <taxon>Chrysomeloidea</taxon>
        <taxon>Cerambycidae</taxon>
        <taxon>Lamiinae</taxon>
        <taxon>Monochamini</taxon>
        <taxon>Molorchus</taxon>
    </lineage>
</organism>
<gene>
    <name evidence="3" type="ORF">NQ317_004210</name>
</gene>
<dbReference type="Pfam" id="PF07716">
    <property type="entry name" value="bZIP_2"/>
    <property type="match status" value="1"/>
</dbReference>
<feature type="compositionally biased region" description="Basic and acidic residues" evidence="1">
    <location>
        <begin position="449"/>
        <end position="470"/>
    </location>
</feature>
<dbReference type="PROSITE" id="PS00036">
    <property type="entry name" value="BZIP_BASIC"/>
    <property type="match status" value="1"/>
</dbReference>
<evidence type="ECO:0000259" key="2">
    <source>
        <dbReference type="PROSITE" id="PS50217"/>
    </source>
</evidence>
<name>A0ABQ9JND1_9CUCU</name>
<dbReference type="Gene3D" id="1.20.5.170">
    <property type="match status" value="1"/>
</dbReference>
<dbReference type="SUPFAM" id="SSF57959">
    <property type="entry name" value="Leucine zipper domain"/>
    <property type="match status" value="1"/>
</dbReference>
<dbReference type="InterPro" id="IPR031106">
    <property type="entry name" value="C/EBP"/>
</dbReference>